<evidence type="ECO:0000313" key="5">
    <source>
        <dbReference type="EMBL" id="MCC3272265.1"/>
    </source>
</evidence>
<comment type="similarity">
    <text evidence="2">Belongs to the bacterial solute-binding protein 2 family.</text>
</comment>
<feature type="chain" id="PRO_5040839751" evidence="3">
    <location>
        <begin position="28"/>
        <end position="341"/>
    </location>
</feature>
<feature type="signal peptide" evidence="3">
    <location>
        <begin position="1"/>
        <end position="27"/>
    </location>
</feature>
<evidence type="ECO:0000313" key="8">
    <source>
        <dbReference type="Proteomes" id="UP001155145"/>
    </source>
</evidence>
<dbReference type="AlphaFoldDB" id="A0A9X1M7M1"/>
<accession>A0A9X1M7M1</accession>
<dbReference type="RefSeq" id="WP_227902884.1">
    <property type="nucleotide sequence ID" value="NZ_CP094984.1"/>
</dbReference>
<dbReference type="InterPro" id="IPR028082">
    <property type="entry name" value="Peripla_BP_I"/>
</dbReference>
<dbReference type="Proteomes" id="UP001155145">
    <property type="component" value="Unassembled WGS sequence"/>
</dbReference>
<dbReference type="EMBL" id="CP094984">
    <property type="protein sequence ID" value="UON91869.1"/>
    <property type="molecule type" value="Genomic_DNA"/>
</dbReference>
<comment type="subcellular location">
    <subcellularLocation>
        <location evidence="1">Cell envelope</location>
    </subcellularLocation>
</comment>
<name>A0A9X1M7M1_9MICC</name>
<protein>
    <submittedName>
        <fullName evidence="5">Substrate-binding domain-containing protein</fullName>
    </submittedName>
</protein>
<dbReference type="PANTHER" id="PTHR30036:SF7">
    <property type="entry name" value="ABC TRANSPORTER PERIPLASMIC-BINDING PROTEIN YPHF"/>
    <property type="match status" value="1"/>
</dbReference>
<evidence type="ECO:0000259" key="4">
    <source>
        <dbReference type="Pfam" id="PF13407"/>
    </source>
</evidence>
<dbReference type="PANTHER" id="PTHR30036">
    <property type="entry name" value="D-XYLOSE-BINDING PERIPLASMIC PROTEIN"/>
    <property type="match status" value="1"/>
</dbReference>
<dbReference type="Pfam" id="PF13407">
    <property type="entry name" value="Peripla_BP_4"/>
    <property type="match status" value="1"/>
</dbReference>
<sequence>MRKRFTAALSIAALALTLSACDGSSEAADTPDSTGAAVAAEIPQPERIPETCEAPDGGNLRIGLVTPNLQALFFNQINTGAQTIADEADVDLQIISANDDPIQQANAVENLVAKNVQAVIVAAIDTEGIKPALKAAAAAGVKVVAVDGIVEDPAVSTQVGTSNEESGAQMGEFLLEAADGDAGPVGIVGALNSTIQLERQKGFEDAIKSGGMEVGTVVDGKNVQETAQSSAENLLTGNPNLEYVYATGEPALIGLVSGVKNQNAQDRVSIVGWDLSDAAVDGLQEGYVKGVVQQNTFQFGYDAMTAAVDLSCGREVESTIPVPTQIVTPSNVDDYLYYLKK</sequence>
<feature type="domain" description="Periplasmic binding protein" evidence="4">
    <location>
        <begin position="62"/>
        <end position="314"/>
    </location>
</feature>
<dbReference type="GO" id="GO:0030246">
    <property type="term" value="F:carbohydrate binding"/>
    <property type="evidence" value="ECO:0007669"/>
    <property type="project" value="TreeGrafter"/>
</dbReference>
<dbReference type="Gene3D" id="3.40.50.2300">
    <property type="match status" value="2"/>
</dbReference>
<evidence type="ECO:0000256" key="1">
    <source>
        <dbReference type="ARBA" id="ARBA00004196"/>
    </source>
</evidence>
<dbReference type="InterPro" id="IPR050555">
    <property type="entry name" value="Bact_Solute-Bind_Prot2"/>
</dbReference>
<proteinExistence type="inferred from homology"/>
<dbReference type="InterPro" id="IPR025997">
    <property type="entry name" value="SBP_2_dom"/>
</dbReference>
<dbReference type="EMBL" id="JAJFZT010000003">
    <property type="protein sequence ID" value="MCC3272265.1"/>
    <property type="molecule type" value="Genomic_DNA"/>
</dbReference>
<gene>
    <name evidence="5" type="ORF">LJ755_05905</name>
    <name evidence="6" type="ORF">MUK71_15010</name>
</gene>
<evidence type="ECO:0000313" key="6">
    <source>
        <dbReference type="EMBL" id="UON91869.1"/>
    </source>
</evidence>
<dbReference type="PROSITE" id="PS51257">
    <property type="entry name" value="PROKAR_LIPOPROTEIN"/>
    <property type="match status" value="1"/>
</dbReference>
<keyword evidence="3" id="KW-0732">Signal</keyword>
<evidence type="ECO:0000256" key="3">
    <source>
        <dbReference type="SAM" id="SignalP"/>
    </source>
</evidence>
<keyword evidence="7" id="KW-1185">Reference proteome</keyword>
<evidence type="ECO:0000313" key="7">
    <source>
        <dbReference type="Proteomes" id="UP000829758"/>
    </source>
</evidence>
<dbReference type="SUPFAM" id="SSF53822">
    <property type="entry name" value="Periplasmic binding protein-like I"/>
    <property type="match status" value="1"/>
</dbReference>
<evidence type="ECO:0000256" key="2">
    <source>
        <dbReference type="ARBA" id="ARBA00007639"/>
    </source>
</evidence>
<organism evidence="5 8">
    <name type="scientific">Arthrobacter zhangbolii</name>
    <dbReference type="NCBI Taxonomy" id="2886936"/>
    <lineage>
        <taxon>Bacteria</taxon>
        <taxon>Bacillati</taxon>
        <taxon>Actinomycetota</taxon>
        <taxon>Actinomycetes</taxon>
        <taxon>Micrococcales</taxon>
        <taxon>Micrococcaceae</taxon>
        <taxon>Arthrobacter</taxon>
    </lineage>
</organism>
<dbReference type="Proteomes" id="UP000829758">
    <property type="component" value="Chromosome"/>
</dbReference>
<reference evidence="5" key="1">
    <citation type="submission" date="2021-10" db="EMBL/GenBank/DDBJ databases">
        <title>Novel species in genus Arthrobacter.</title>
        <authorList>
            <person name="Liu Y."/>
        </authorList>
    </citation>
    <scope>NUCLEOTIDE SEQUENCE</scope>
    <source>
        <strain evidence="5">Zg-Y462</strain>
        <strain evidence="7">zg-Y462</strain>
    </source>
</reference>
<dbReference type="GO" id="GO:0030288">
    <property type="term" value="C:outer membrane-bounded periplasmic space"/>
    <property type="evidence" value="ECO:0007669"/>
    <property type="project" value="TreeGrafter"/>
</dbReference>